<dbReference type="Pfam" id="PF07905">
    <property type="entry name" value="PucR"/>
    <property type="match status" value="1"/>
</dbReference>
<reference evidence="3 4" key="1">
    <citation type="submission" date="2017-09" db="EMBL/GenBank/DDBJ databases">
        <authorList>
            <person name="Ehlers B."/>
            <person name="Leendertz F.H."/>
        </authorList>
    </citation>
    <scope>NUCLEOTIDE SEQUENCE [LARGE SCALE GENOMIC DNA]</scope>
    <source>
        <strain evidence="3 4">CGMCC 1.05381</strain>
    </source>
</reference>
<dbReference type="EMBL" id="OCST01000004">
    <property type="protein sequence ID" value="SOE69582.1"/>
    <property type="molecule type" value="Genomic_DNA"/>
</dbReference>
<dbReference type="InterPro" id="IPR012914">
    <property type="entry name" value="PucR_dom"/>
</dbReference>
<evidence type="ECO:0000313" key="4">
    <source>
        <dbReference type="Proteomes" id="UP000219440"/>
    </source>
</evidence>
<name>A0A2C8ZV07_9MICO</name>
<dbReference type="AlphaFoldDB" id="A0A2C8ZV07"/>
<feature type="domain" description="Purine catabolism PurC-like" evidence="1">
    <location>
        <begin position="41"/>
        <end position="148"/>
    </location>
</feature>
<dbReference type="InterPro" id="IPR042070">
    <property type="entry name" value="PucR_C-HTH_sf"/>
</dbReference>
<dbReference type="Pfam" id="PF13556">
    <property type="entry name" value="HTH_30"/>
    <property type="match status" value="1"/>
</dbReference>
<evidence type="ECO:0000259" key="1">
    <source>
        <dbReference type="Pfam" id="PF07905"/>
    </source>
</evidence>
<accession>A0A2C8ZV07</accession>
<dbReference type="RefSeq" id="WP_097061102.1">
    <property type="nucleotide sequence ID" value="NZ_BMLC01000005.1"/>
</dbReference>
<dbReference type="OrthoDB" id="8450798at2"/>
<dbReference type="PANTHER" id="PTHR33744">
    <property type="entry name" value="CARBOHYDRATE DIACID REGULATOR"/>
    <property type="match status" value="1"/>
</dbReference>
<gene>
    <name evidence="3" type="ORF">SAMN06296378_2008</name>
</gene>
<protein>
    <submittedName>
        <fullName evidence="3">Transcriptional regulator, CdaR family</fullName>
    </submittedName>
</protein>
<evidence type="ECO:0000259" key="2">
    <source>
        <dbReference type="Pfam" id="PF13556"/>
    </source>
</evidence>
<dbReference type="Gene3D" id="1.10.10.2840">
    <property type="entry name" value="PucR C-terminal helix-turn-helix domain"/>
    <property type="match status" value="1"/>
</dbReference>
<feature type="domain" description="PucR C-terminal helix-turn-helix" evidence="2">
    <location>
        <begin position="430"/>
        <end position="487"/>
    </location>
</feature>
<dbReference type="InterPro" id="IPR051448">
    <property type="entry name" value="CdaR-like_regulators"/>
</dbReference>
<proteinExistence type="predicted"/>
<organism evidence="3 4">
    <name type="scientific">Salinibacterium xinjiangense</name>
    <dbReference type="NCBI Taxonomy" id="386302"/>
    <lineage>
        <taxon>Bacteria</taxon>
        <taxon>Bacillati</taxon>
        <taxon>Actinomycetota</taxon>
        <taxon>Actinomycetes</taxon>
        <taxon>Micrococcales</taxon>
        <taxon>Microbacteriaceae</taxon>
        <taxon>Salinibacterium</taxon>
    </lineage>
</organism>
<sequence length="497" mass="52639">MNLYSHLVLGVLSGYFGVEVVAVAKTIAPAFGLELGQLVEVAALGLRLIVGSEWALPRVVSWAHATEMTDARPHLRGGELVCTVGSALLDSASCTRLVEAVHATGSAGICLGIGEVHTQIPRALIKECRRLSVPLIQMAHGVPFLAINDVLAEARIRAQAGTNHRNAELVSTLLAALRNSAPIEDILTLCSTALGGSLKYQVADATGEPLPNATLIAIADDDPGSVSITTAEGNLLAWTGSSTAPEVDVLGQISRILEIARHEKDDHENQNRQRIGQLFALVAAGLADSAALMPELLTAGLVGKPLTISAWPAETASLLAAHLPGALIADAPEATFVVTTGSDPVYDTARDLGLVCGHGSPVEVSQISRGIGEARATLGLARRLGKVAGPESLTTLTGLLEQQPPVRLVPFIDQLIRPLLDHDTRRGGQLLATLRTFLEQQGALQSTADLQYLHVNTVRHRLARIAEIVGRNPLDDSDRVSLSIALWAFDRSRRYIS</sequence>
<dbReference type="Proteomes" id="UP000219440">
    <property type="component" value="Unassembled WGS sequence"/>
</dbReference>
<dbReference type="InterPro" id="IPR025736">
    <property type="entry name" value="PucR_C-HTH_dom"/>
</dbReference>
<keyword evidence="4" id="KW-1185">Reference proteome</keyword>
<dbReference type="PANTHER" id="PTHR33744:SF1">
    <property type="entry name" value="DNA-BINDING TRANSCRIPTIONAL ACTIVATOR ADER"/>
    <property type="match status" value="1"/>
</dbReference>
<evidence type="ECO:0000313" key="3">
    <source>
        <dbReference type="EMBL" id="SOE69582.1"/>
    </source>
</evidence>